<evidence type="ECO:0000313" key="2">
    <source>
        <dbReference type="Proteomes" id="UP001175353"/>
    </source>
</evidence>
<name>A0AAN6KI40_9PEZI</name>
<reference evidence="1" key="1">
    <citation type="submission" date="2023-06" db="EMBL/GenBank/DDBJ databases">
        <title>Black Yeasts Isolated from many extreme environments.</title>
        <authorList>
            <person name="Coleine C."/>
            <person name="Stajich J.E."/>
            <person name="Selbmann L."/>
        </authorList>
    </citation>
    <scope>NUCLEOTIDE SEQUENCE</scope>
    <source>
        <strain evidence="1">CCFEE 5200</strain>
    </source>
</reference>
<organism evidence="1 2">
    <name type="scientific">Friedmanniomyces endolithicus</name>
    <dbReference type="NCBI Taxonomy" id="329885"/>
    <lineage>
        <taxon>Eukaryota</taxon>
        <taxon>Fungi</taxon>
        <taxon>Dikarya</taxon>
        <taxon>Ascomycota</taxon>
        <taxon>Pezizomycotina</taxon>
        <taxon>Dothideomycetes</taxon>
        <taxon>Dothideomycetidae</taxon>
        <taxon>Mycosphaerellales</taxon>
        <taxon>Teratosphaeriaceae</taxon>
        <taxon>Friedmanniomyces</taxon>
    </lineage>
</organism>
<protein>
    <recommendedName>
        <fullName evidence="3">F-box domain-containing protein</fullName>
    </recommendedName>
</protein>
<dbReference type="Proteomes" id="UP001175353">
    <property type="component" value="Unassembled WGS sequence"/>
</dbReference>
<dbReference type="PANTHER" id="PTHR38790">
    <property type="entry name" value="2EXR DOMAIN-CONTAINING PROTEIN-RELATED"/>
    <property type="match status" value="1"/>
</dbReference>
<dbReference type="EMBL" id="JAUJLE010000100">
    <property type="protein sequence ID" value="KAK0983763.1"/>
    <property type="molecule type" value="Genomic_DNA"/>
</dbReference>
<evidence type="ECO:0000313" key="1">
    <source>
        <dbReference type="EMBL" id="KAK0983763.1"/>
    </source>
</evidence>
<gene>
    <name evidence="1" type="ORF">LTR91_011128</name>
</gene>
<accession>A0AAN6KI40</accession>
<proteinExistence type="predicted"/>
<keyword evidence="2" id="KW-1185">Reference proteome</keyword>
<evidence type="ECO:0008006" key="3">
    <source>
        <dbReference type="Google" id="ProtNLM"/>
    </source>
</evidence>
<comment type="caution">
    <text evidence="1">The sequence shown here is derived from an EMBL/GenBank/DDBJ whole genome shotgun (WGS) entry which is preliminary data.</text>
</comment>
<dbReference type="AlphaFoldDB" id="A0AAN6KI40"/>
<sequence length="386" mass="43812">MATTTEGSHEPATWLPAPPHFHQQENSRLMQLPPEIRDLIYAFIFRSTRFSYGKRGPGQIDGYCVIISGNRGNALSLLRTCRRVNAEIGNQWVSQVVFSFEDPCTLLDKLAGISDTVRSLIRNVRTSGDTLRILWGHSVVYYRTAQILKMLPCLNLDKLTVLGSPPGQVSYETIDMLIRYSDGWKELHFISFDSEILGYAYTSDPSARDRDVYLRQPQPATWQKALEQRDGVASCPSVIVYRSMDSTPCSLLDPSKRTTFNQHYGVDQSSPTYGNVEDAELMAAGERTKELSVIVKRGTGIDYAERQHPSLLTGDDIRKESTAQTWKEVKAVSRSNCSYYCDEADCWHLGDITDNAQIVDSYRHVDEYTWPLWYHQVQQVQQCDVS</sequence>